<name>A0A2H5XDT3_9BACT</name>
<evidence type="ECO:0000256" key="2">
    <source>
        <dbReference type="ARBA" id="ARBA00022603"/>
    </source>
</evidence>
<feature type="domain" description="RNA 2-O ribose methyltransferase substrate binding" evidence="4">
    <location>
        <begin position="31"/>
        <end position="108"/>
    </location>
</feature>
<dbReference type="SMART" id="SM00967">
    <property type="entry name" value="SpoU_sub_bind"/>
    <property type="match status" value="1"/>
</dbReference>
<proteinExistence type="inferred from homology"/>
<dbReference type="InterPro" id="IPR029064">
    <property type="entry name" value="Ribosomal_eL30-like_sf"/>
</dbReference>
<evidence type="ECO:0000313" key="5">
    <source>
        <dbReference type="EMBL" id="GBC99336.1"/>
    </source>
</evidence>
<dbReference type="InterPro" id="IPR053888">
    <property type="entry name" value="MRM3-like_sub_bind"/>
</dbReference>
<dbReference type="InterPro" id="IPR029026">
    <property type="entry name" value="tRNA_m1G_MTases_N"/>
</dbReference>
<dbReference type="Proteomes" id="UP000236173">
    <property type="component" value="Unassembled WGS sequence"/>
</dbReference>
<dbReference type="GO" id="GO:0005737">
    <property type="term" value="C:cytoplasm"/>
    <property type="evidence" value="ECO:0007669"/>
    <property type="project" value="UniProtKB-ARBA"/>
</dbReference>
<protein>
    <submittedName>
        <fullName evidence="5">TrmH family tRNA/rRNA methyltransferase</fullName>
        <ecNumber evidence="5">2.1.1.-</ecNumber>
    </submittedName>
</protein>
<dbReference type="GO" id="GO:0032259">
    <property type="term" value="P:methylation"/>
    <property type="evidence" value="ECO:0007669"/>
    <property type="project" value="UniProtKB-KW"/>
</dbReference>
<evidence type="ECO:0000259" key="4">
    <source>
        <dbReference type="SMART" id="SM00967"/>
    </source>
</evidence>
<gene>
    <name evidence="5" type="ORF">HRbin17_01858</name>
</gene>
<dbReference type="EMBL" id="BEHT01000025">
    <property type="protein sequence ID" value="GBC99336.1"/>
    <property type="molecule type" value="Genomic_DNA"/>
</dbReference>
<comment type="caution">
    <text evidence="5">The sequence shown here is derived from an EMBL/GenBank/DDBJ whole genome shotgun (WGS) entry which is preliminary data.</text>
</comment>
<dbReference type="GO" id="GO:0003723">
    <property type="term" value="F:RNA binding"/>
    <property type="evidence" value="ECO:0007669"/>
    <property type="project" value="InterPro"/>
</dbReference>
<comment type="similarity">
    <text evidence="1">Belongs to the class IV-like SAM-binding methyltransferase superfamily. RNA methyltransferase TrmH family.</text>
</comment>
<dbReference type="EC" id="2.1.1.-" evidence="5"/>
<evidence type="ECO:0000256" key="1">
    <source>
        <dbReference type="ARBA" id="ARBA00007228"/>
    </source>
</evidence>
<dbReference type="Gene3D" id="3.30.1330.30">
    <property type="match status" value="1"/>
</dbReference>
<dbReference type="InterPro" id="IPR029028">
    <property type="entry name" value="Alpha/beta_knot_MTases"/>
</dbReference>
<dbReference type="Gene3D" id="3.40.1280.10">
    <property type="match status" value="1"/>
</dbReference>
<dbReference type="GO" id="GO:0008173">
    <property type="term" value="F:RNA methyltransferase activity"/>
    <property type="evidence" value="ECO:0007669"/>
    <property type="project" value="InterPro"/>
</dbReference>
<dbReference type="PANTHER" id="PTHR43191">
    <property type="entry name" value="RRNA METHYLTRANSFERASE 3"/>
    <property type="match status" value="1"/>
</dbReference>
<dbReference type="SUPFAM" id="SSF75217">
    <property type="entry name" value="alpha/beta knot"/>
    <property type="match status" value="1"/>
</dbReference>
<dbReference type="AlphaFoldDB" id="A0A2H5XDT3"/>
<dbReference type="InterPro" id="IPR013123">
    <property type="entry name" value="SpoU_subst-bd"/>
</dbReference>
<dbReference type="Pfam" id="PF00588">
    <property type="entry name" value="SpoU_methylase"/>
    <property type="match status" value="1"/>
</dbReference>
<keyword evidence="2 5" id="KW-0489">Methyltransferase</keyword>
<dbReference type="InterPro" id="IPR001537">
    <property type="entry name" value="SpoU_MeTrfase"/>
</dbReference>
<organism evidence="5 6">
    <name type="scientific">Candidatus Fervidibacter japonicus</name>
    <dbReference type="NCBI Taxonomy" id="2035412"/>
    <lineage>
        <taxon>Bacteria</taxon>
        <taxon>Candidatus Fervidibacterota</taxon>
        <taxon>Candidatus Fervidibacter</taxon>
    </lineage>
</organism>
<dbReference type="InterPro" id="IPR051259">
    <property type="entry name" value="rRNA_Methyltransferase"/>
</dbReference>
<dbReference type="CDD" id="cd18095">
    <property type="entry name" value="SpoU-like_rRNA-MTase"/>
    <property type="match status" value="1"/>
</dbReference>
<reference evidence="6" key="1">
    <citation type="submission" date="2017-09" db="EMBL/GenBank/DDBJ databases">
        <title>Metaegenomics of thermophilic ammonia-oxidizing enrichment culture.</title>
        <authorList>
            <person name="Kato S."/>
            <person name="Suzuki K."/>
        </authorList>
    </citation>
    <scope>NUCLEOTIDE SEQUENCE [LARGE SCALE GENOMIC DNA]</scope>
</reference>
<dbReference type="Pfam" id="PF22435">
    <property type="entry name" value="MRM3-like_sub_bind"/>
    <property type="match status" value="1"/>
</dbReference>
<dbReference type="PANTHER" id="PTHR43191:SF2">
    <property type="entry name" value="RRNA METHYLTRANSFERASE 3, MITOCHONDRIAL"/>
    <property type="match status" value="1"/>
</dbReference>
<dbReference type="SUPFAM" id="SSF55315">
    <property type="entry name" value="L30e-like"/>
    <property type="match status" value="1"/>
</dbReference>
<sequence length="279" mass="30075">MRQVTSRHNDTFKFLKALTEPTSRKKHRAFLLEGATFVAEALAETPSLVRFVVLTPEVMPSERGQRIIALAQQRAVPVVVMAPELFAELSATATPQGVIAALAQPEWANWQQRALPERCLVVVLESVQDPTNVGAIVRTADAVGTFAVLYTKGTADPFAPKAVRASAGSVLHLPVLPIASVSAVADWFKTHQGQLVATVPQNGVDCFEAAFADRVAIVVGNEARGVSAETLMLADLKVRVPMDGKARSLNAAVATGIVLYEWWRRQRQNSVGAALRHAP</sequence>
<accession>A0A2H5XDT3</accession>
<dbReference type="GO" id="GO:0006396">
    <property type="term" value="P:RNA processing"/>
    <property type="evidence" value="ECO:0007669"/>
    <property type="project" value="InterPro"/>
</dbReference>
<evidence type="ECO:0000256" key="3">
    <source>
        <dbReference type="ARBA" id="ARBA00022679"/>
    </source>
</evidence>
<keyword evidence="3 5" id="KW-0808">Transferase</keyword>
<evidence type="ECO:0000313" key="6">
    <source>
        <dbReference type="Proteomes" id="UP000236173"/>
    </source>
</evidence>